<protein>
    <submittedName>
        <fullName evidence="2">Antibiotic biosynthesis monooxygenase</fullName>
    </submittedName>
</protein>
<sequence length="100" mass="11377">MVLEIAHITVTEGREDEFSEAYRSARKFVSTTPGCLSMRMTRGIESPQSFYLLIEWESVAAHEVGFRQSERFDQWRGAIGEFFAVPPTVEHFEDIGESSA</sequence>
<dbReference type="Pfam" id="PF03992">
    <property type="entry name" value="ABM"/>
    <property type="match status" value="1"/>
</dbReference>
<reference evidence="2" key="1">
    <citation type="submission" date="2021-02" db="EMBL/GenBank/DDBJ databases">
        <title>Natronoglycomyces albus gen. nov., sp. nov, a haloalkaliphilic actinobacterium from a soda solonchak soil.</title>
        <authorList>
            <person name="Sorokin D.Y."/>
            <person name="Khijniak T.V."/>
            <person name="Zakharycheva A.P."/>
            <person name="Boueva O.V."/>
            <person name="Ariskina E.V."/>
            <person name="Hahnke R.L."/>
            <person name="Bunk B."/>
            <person name="Sproer C."/>
            <person name="Schumann P."/>
            <person name="Evtushenko L.I."/>
            <person name="Kublanov I.V."/>
        </authorList>
    </citation>
    <scope>NUCLEOTIDE SEQUENCE</scope>
    <source>
        <strain evidence="2">DSM 106290</strain>
    </source>
</reference>
<dbReference type="AlphaFoldDB" id="A0A895XGE2"/>
<dbReference type="Gene3D" id="3.30.70.100">
    <property type="match status" value="1"/>
</dbReference>
<dbReference type="SUPFAM" id="SSF54909">
    <property type="entry name" value="Dimeric alpha+beta barrel"/>
    <property type="match status" value="1"/>
</dbReference>
<feature type="domain" description="ABM" evidence="1">
    <location>
        <begin position="2"/>
        <end position="92"/>
    </location>
</feature>
<proteinExistence type="predicted"/>
<dbReference type="EMBL" id="CP070496">
    <property type="protein sequence ID" value="QSB03937.1"/>
    <property type="molecule type" value="Genomic_DNA"/>
</dbReference>
<name>A0A895XGE2_9ACTN</name>
<keyword evidence="2" id="KW-0503">Monooxygenase</keyword>
<dbReference type="Proteomes" id="UP000662939">
    <property type="component" value="Chromosome"/>
</dbReference>
<keyword evidence="2" id="KW-0560">Oxidoreductase</keyword>
<keyword evidence="3" id="KW-1185">Reference proteome</keyword>
<evidence type="ECO:0000313" key="3">
    <source>
        <dbReference type="Proteomes" id="UP000662939"/>
    </source>
</evidence>
<dbReference type="PROSITE" id="PS51725">
    <property type="entry name" value="ABM"/>
    <property type="match status" value="1"/>
</dbReference>
<organism evidence="2 3">
    <name type="scientific">Natronoglycomyces albus</name>
    <dbReference type="NCBI Taxonomy" id="2811108"/>
    <lineage>
        <taxon>Bacteria</taxon>
        <taxon>Bacillati</taxon>
        <taxon>Actinomycetota</taxon>
        <taxon>Actinomycetes</taxon>
        <taxon>Glycomycetales</taxon>
        <taxon>Glycomycetaceae</taxon>
        <taxon>Natronoglycomyces</taxon>
    </lineage>
</organism>
<dbReference type="InterPro" id="IPR007138">
    <property type="entry name" value="ABM_dom"/>
</dbReference>
<evidence type="ECO:0000259" key="1">
    <source>
        <dbReference type="PROSITE" id="PS51725"/>
    </source>
</evidence>
<accession>A0A895XGE2</accession>
<dbReference type="RefSeq" id="WP_213169935.1">
    <property type="nucleotide sequence ID" value="NZ_CP070496.1"/>
</dbReference>
<dbReference type="KEGG" id="nav:JQS30_08875"/>
<dbReference type="GO" id="GO:0004497">
    <property type="term" value="F:monooxygenase activity"/>
    <property type="evidence" value="ECO:0007669"/>
    <property type="project" value="UniProtKB-KW"/>
</dbReference>
<evidence type="ECO:0000313" key="2">
    <source>
        <dbReference type="EMBL" id="QSB03937.1"/>
    </source>
</evidence>
<dbReference type="InterPro" id="IPR011008">
    <property type="entry name" value="Dimeric_a/b-barrel"/>
</dbReference>
<gene>
    <name evidence="2" type="ORF">JQS30_08875</name>
</gene>